<dbReference type="SUPFAM" id="SSF49830">
    <property type="entry name" value="ENV polyprotein, receptor-binding domain"/>
    <property type="match status" value="1"/>
</dbReference>
<comment type="caution">
    <text evidence="2">The sequence shown here is derived from an EMBL/GenBank/DDBJ whole genome shotgun (WGS) entry which is preliminary data.</text>
</comment>
<gene>
    <name evidence="2" type="primary">Env1_0</name>
    <name evidence="2" type="ORF">CHAPAP_R16110</name>
</gene>
<dbReference type="Proteomes" id="UP000541605">
    <property type="component" value="Unassembled WGS sequence"/>
</dbReference>
<proteinExistence type="predicted"/>
<organism evidence="2 3">
    <name type="scientific">Chaetorhynchus papuensis</name>
    <name type="common">pygmy drongo</name>
    <dbReference type="NCBI Taxonomy" id="254446"/>
    <lineage>
        <taxon>Eukaryota</taxon>
        <taxon>Metazoa</taxon>
        <taxon>Chordata</taxon>
        <taxon>Craniata</taxon>
        <taxon>Vertebrata</taxon>
        <taxon>Euteleostomi</taxon>
        <taxon>Archelosauria</taxon>
        <taxon>Archosauria</taxon>
        <taxon>Dinosauria</taxon>
        <taxon>Saurischia</taxon>
        <taxon>Theropoda</taxon>
        <taxon>Coelurosauria</taxon>
        <taxon>Aves</taxon>
        <taxon>Neognathae</taxon>
        <taxon>Neoaves</taxon>
        <taxon>Telluraves</taxon>
        <taxon>Australaves</taxon>
        <taxon>Passeriformes</taxon>
        <taxon>Rhipiduridae</taxon>
        <taxon>Chaetorhynchus</taxon>
    </lineage>
</organism>
<dbReference type="InterPro" id="IPR008981">
    <property type="entry name" value="FMuLV_rcpt-bd"/>
</dbReference>
<dbReference type="Gene3D" id="3.90.310.10">
    <property type="entry name" value="ENV polyprotein, receptor-binding domain"/>
    <property type="match status" value="1"/>
</dbReference>
<evidence type="ECO:0000256" key="1">
    <source>
        <dbReference type="SAM" id="MobiDB-lite"/>
    </source>
</evidence>
<evidence type="ECO:0000313" key="2">
    <source>
        <dbReference type="EMBL" id="NXD94054.1"/>
    </source>
</evidence>
<name>A0A7K8ITQ1_9PASS</name>
<dbReference type="Pfam" id="PF00429">
    <property type="entry name" value="TLV_coat"/>
    <property type="match status" value="1"/>
</dbReference>
<protein>
    <submittedName>
        <fullName evidence="2">ENV1 protein</fullName>
    </submittedName>
</protein>
<dbReference type="EMBL" id="VWYX01000362">
    <property type="protein sequence ID" value="NXD94054.1"/>
    <property type="molecule type" value="Genomic_DNA"/>
</dbReference>
<feature type="region of interest" description="Disordered" evidence="1">
    <location>
        <begin position="20"/>
        <end position="40"/>
    </location>
</feature>
<reference evidence="2 3" key="1">
    <citation type="submission" date="2019-09" db="EMBL/GenBank/DDBJ databases">
        <title>Bird 10,000 Genomes (B10K) Project - Family phase.</title>
        <authorList>
            <person name="Zhang G."/>
        </authorList>
    </citation>
    <scope>NUCLEOTIDE SEQUENCE [LARGE SCALE GENOMIC DNA]</scope>
    <source>
        <strain evidence="2">B10K-CU-031-19</strain>
        <tissue evidence="2">Muscle</tissue>
    </source>
</reference>
<evidence type="ECO:0000313" key="3">
    <source>
        <dbReference type="Proteomes" id="UP000541605"/>
    </source>
</evidence>
<sequence length="357" mass="40655">VKLCLQDWIIGRPHNPYASLPGKRERLPSNPTSPEKLASSKSKQQRYLCVILFLGLVSRGQADTKYYAHQPFRWVLCHLSSERAIKEIVTADTPSFEFKLKDIFPLHTGFPTFEETTLFQTYWCPASNPGKSYCNYPGYGYCGYWGCETIVTSDRWKPQQPDKFLQIKYIPHGCLELKFAMDKYIIMPQGRKQYTCTGYIMTILQPTHNSWATGKVWTAFVHHSRRIWANIQIIRFPPSISQPVGPNPVLVPKEEIAASRGSSRKMKMLKSTSSPSDPLAKPTLSNLFLSVLNATFLSLNQSNPNLTESCWLCYDAQPPFYEGVALDLPFIFSKSDNPHQCRWDTPRKGITLSQITG</sequence>
<feature type="non-terminal residue" evidence="2">
    <location>
        <position position="1"/>
    </location>
</feature>
<dbReference type="InterPro" id="IPR018154">
    <property type="entry name" value="TLV/ENV_coat_polyprotein"/>
</dbReference>
<feature type="non-terminal residue" evidence="2">
    <location>
        <position position="357"/>
    </location>
</feature>
<keyword evidence="3" id="KW-1185">Reference proteome</keyword>
<accession>A0A7K8ITQ1</accession>
<dbReference type="AlphaFoldDB" id="A0A7K8ITQ1"/>